<organism evidence="1 2">
    <name type="scientific">Cypionkella aquatica</name>
    <dbReference type="NCBI Taxonomy" id="1756042"/>
    <lineage>
        <taxon>Bacteria</taxon>
        <taxon>Pseudomonadati</taxon>
        <taxon>Pseudomonadota</taxon>
        <taxon>Alphaproteobacteria</taxon>
        <taxon>Rhodobacterales</taxon>
        <taxon>Paracoccaceae</taxon>
        <taxon>Cypionkella</taxon>
    </lineage>
</organism>
<sequence length="312" mass="34602">MATSLSKRAIDLLLRAMEARSSSLQASTLQQVSRRATDLLIEAKLLLANGHVPVVAAMDEYEDEPIEATWSPEQKSFGYHDSTGRWIKVDNQEISACRVDYGLALARMLVAFERAGPPRPAPLIADLVWDVGTIKLSGTKAPVPVWFSRRLSDPAVWAQLDGLLARRPPEEVRVILTSTPGDRISVNTQKRNHVISAADVIGTSKLAISPQVLGALIFPGQVQRRFPIDHSDDYGIIWLRGETITFRSDKQRQLLGLLFDPYWSGSPVCRTAAVLFEAGYKDGTNALAKVFSGRDDWRSFIKYADGNCWIEP</sequence>
<evidence type="ECO:0000313" key="1">
    <source>
        <dbReference type="EMBL" id="GLS88371.1"/>
    </source>
</evidence>
<keyword evidence="2" id="KW-1185">Reference proteome</keyword>
<comment type="caution">
    <text evidence="1">The sequence shown here is derived from an EMBL/GenBank/DDBJ whole genome shotgun (WGS) entry which is preliminary data.</text>
</comment>
<reference evidence="1 2" key="1">
    <citation type="journal article" date="2014" name="Int. J. Syst. Evol. Microbiol.">
        <title>Complete genome sequence of Corynebacterium casei LMG S-19264T (=DSM 44701T), isolated from a smear-ripened cheese.</title>
        <authorList>
            <consortium name="US DOE Joint Genome Institute (JGI-PGF)"/>
            <person name="Walter F."/>
            <person name="Albersmeier A."/>
            <person name="Kalinowski J."/>
            <person name="Ruckert C."/>
        </authorList>
    </citation>
    <scope>NUCLEOTIDE SEQUENCE [LARGE SCALE GENOMIC DNA]</scope>
    <source>
        <strain evidence="1 2">NBRC 111766</strain>
    </source>
</reference>
<evidence type="ECO:0000313" key="2">
    <source>
        <dbReference type="Proteomes" id="UP001157355"/>
    </source>
</evidence>
<protein>
    <submittedName>
        <fullName evidence="1">Uncharacterized protein</fullName>
    </submittedName>
</protein>
<proteinExistence type="predicted"/>
<dbReference type="Proteomes" id="UP001157355">
    <property type="component" value="Unassembled WGS sequence"/>
</dbReference>
<dbReference type="EMBL" id="BSPP01000011">
    <property type="protein sequence ID" value="GLS88371.1"/>
    <property type="molecule type" value="Genomic_DNA"/>
</dbReference>
<dbReference type="AlphaFoldDB" id="A0AA37X5U5"/>
<accession>A0AA37X5U5</accession>
<name>A0AA37X5U5_9RHOB</name>
<gene>
    <name evidence="1" type="ORF">GCM10010873_33450</name>
</gene>